<organism evidence="5 9">
    <name type="scientific">Phytophthora cactorum</name>
    <dbReference type="NCBI Taxonomy" id="29920"/>
    <lineage>
        <taxon>Eukaryota</taxon>
        <taxon>Sar</taxon>
        <taxon>Stramenopiles</taxon>
        <taxon>Oomycota</taxon>
        <taxon>Peronosporomycetes</taxon>
        <taxon>Peronosporales</taxon>
        <taxon>Peronosporaceae</taxon>
        <taxon>Phytophthora</taxon>
    </lineage>
</organism>
<dbReference type="Proteomes" id="UP000760860">
    <property type="component" value="Unassembled WGS sequence"/>
</dbReference>
<dbReference type="EMBL" id="RCML01001896">
    <property type="protein sequence ID" value="KAG2959863.1"/>
    <property type="molecule type" value="Genomic_DNA"/>
</dbReference>
<evidence type="ECO:0000313" key="6">
    <source>
        <dbReference type="EMBL" id="KAG2892682.1"/>
    </source>
</evidence>
<proteinExistence type="predicted"/>
<dbReference type="InterPro" id="IPR016024">
    <property type="entry name" value="ARM-type_fold"/>
</dbReference>
<feature type="region of interest" description="Disordered" evidence="2">
    <location>
        <begin position="129"/>
        <end position="155"/>
    </location>
</feature>
<dbReference type="InterPro" id="IPR011989">
    <property type="entry name" value="ARM-like"/>
</dbReference>
<feature type="region of interest" description="Disordered" evidence="2">
    <location>
        <begin position="237"/>
        <end position="274"/>
    </location>
</feature>
<feature type="domain" description="LRRK2 ARM repeat" evidence="3">
    <location>
        <begin position="279"/>
        <end position="434"/>
    </location>
</feature>
<name>A0A8T1ALG8_9STRA</name>
<gene>
    <name evidence="4" type="ORF">PC113_g21682</name>
    <name evidence="5" type="ORF">PC115_g21472</name>
    <name evidence="6" type="ORF">PC117_g23958</name>
    <name evidence="7" type="ORF">PC118_g22800</name>
    <name evidence="8" type="ORF">PC129_g22367</name>
</gene>
<dbReference type="Proteomes" id="UP000774804">
    <property type="component" value="Unassembled WGS sequence"/>
</dbReference>
<accession>A0A8T1ALG8</accession>
<dbReference type="Proteomes" id="UP000736787">
    <property type="component" value="Unassembled WGS sequence"/>
</dbReference>
<dbReference type="SUPFAM" id="SSF48371">
    <property type="entry name" value="ARM repeat"/>
    <property type="match status" value="1"/>
</dbReference>
<dbReference type="Proteomes" id="UP000697107">
    <property type="component" value="Unassembled WGS sequence"/>
</dbReference>
<evidence type="ECO:0000256" key="1">
    <source>
        <dbReference type="ARBA" id="ARBA00022737"/>
    </source>
</evidence>
<evidence type="ECO:0000313" key="7">
    <source>
        <dbReference type="EMBL" id="KAG2959863.1"/>
    </source>
</evidence>
<dbReference type="AlphaFoldDB" id="A0A8T1ALG8"/>
<dbReference type="EMBL" id="RCMG01001450">
    <property type="protein sequence ID" value="KAG2827054.1"/>
    <property type="molecule type" value="Genomic_DNA"/>
</dbReference>
<dbReference type="EMBL" id="RCMV01002059">
    <property type="protein sequence ID" value="KAG3204791.1"/>
    <property type="molecule type" value="Genomic_DNA"/>
</dbReference>
<keyword evidence="1" id="KW-0677">Repeat</keyword>
<evidence type="ECO:0000256" key="2">
    <source>
        <dbReference type="SAM" id="MobiDB-lite"/>
    </source>
</evidence>
<sequence>MLDTTAHMLLLLQQAKIKNERPVDASFLPLSLSMACLLRQLPAGLAPPAGGLSFHQLDRLPQEVLERKLAAMLLDDPLRAFTLVCALVKYTKVTRELLSICHDHMSNRVSTVDATQSVVQAVVEALPPLDADVEGDDDDGDEEVEKQEDKPVERPVQEATVKVDAKMTGPSQLSEKLTTSAVATDPAGIMRRAVGRDVGDGSTVLEIMKKFPTDVRIQSHGVRALKGLIRSVVDSEAKKASAESFPTTVSTHEEEDEEDHTEDRHLEDQKTEKSSRLMVQMVIDTMKQFPESLALQRDGLLCLAEYANQADEHIAIITSSGGIISLIDAMVALPDDIPANMAGLSVLAHPKIADESVVRVNPESRRLVLSAMERFPLNEQVQGLSCLALANLSLRQDASMLEIVSKGGLEIVVESMKRFSSTALVQAAGCWFVAIISGNNEGMKTACLDVGALPVCEKARLRFPDDPKRLVHSNKASAETKMYSSKPGRRRVRLLSPLLAGWRTS</sequence>
<dbReference type="Gene3D" id="1.25.10.10">
    <property type="entry name" value="Leucine-rich Repeat Variant"/>
    <property type="match status" value="1"/>
</dbReference>
<evidence type="ECO:0000313" key="5">
    <source>
        <dbReference type="EMBL" id="KAG2883926.1"/>
    </source>
</evidence>
<dbReference type="InterPro" id="IPR056597">
    <property type="entry name" value="ARM_LRRK2"/>
</dbReference>
<dbReference type="PANTHER" id="PTHR22895:SF0">
    <property type="entry name" value="ARMADILLO REPEAT-CONTAINING PROTEIN 6"/>
    <property type="match status" value="1"/>
</dbReference>
<dbReference type="Pfam" id="PF23744">
    <property type="entry name" value="ARM_LRRK2"/>
    <property type="match status" value="1"/>
</dbReference>
<dbReference type="EMBL" id="RCMK01001523">
    <property type="protein sequence ID" value="KAG2892682.1"/>
    <property type="molecule type" value="Genomic_DNA"/>
</dbReference>
<dbReference type="Proteomes" id="UP000735874">
    <property type="component" value="Unassembled WGS sequence"/>
</dbReference>
<evidence type="ECO:0000313" key="4">
    <source>
        <dbReference type="EMBL" id="KAG2827054.1"/>
    </source>
</evidence>
<evidence type="ECO:0000259" key="3">
    <source>
        <dbReference type="Pfam" id="PF23744"/>
    </source>
</evidence>
<dbReference type="VEuPathDB" id="FungiDB:PC110_g3190"/>
<comment type="caution">
    <text evidence="5">The sequence shown here is derived from an EMBL/GenBank/DDBJ whole genome shotgun (WGS) entry which is preliminary data.</text>
</comment>
<dbReference type="EMBL" id="RCMI01001531">
    <property type="protein sequence ID" value="KAG2883926.1"/>
    <property type="molecule type" value="Genomic_DNA"/>
</dbReference>
<reference evidence="5" key="1">
    <citation type="submission" date="2018-10" db="EMBL/GenBank/DDBJ databases">
        <title>Effector identification in a new, highly contiguous assembly of the strawberry crown rot pathogen Phytophthora cactorum.</title>
        <authorList>
            <person name="Armitage A.D."/>
            <person name="Nellist C.F."/>
            <person name="Bates H."/>
            <person name="Vickerstaff R.J."/>
            <person name="Harrison R.J."/>
        </authorList>
    </citation>
    <scope>NUCLEOTIDE SEQUENCE</scope>
    <source>
        <strain evidence="4">15-7</strain>
        <strain evidence="5">4032</strain>
        <strain evidence="6">4040</strain>
        <strain evidence="7">P415</strain>
        <strain evidence="8">P421</strain>
    </source>
</reference>
<feature type="compositionally biased region" description="Acidic residues" evidence="2">
    <location>
        <begin position="131"/>
        <end position="146"/>
    </location>
</feature>
<dbReference type="PANTHER" id="PTHR22895">
    <property type="entry name" value="ARMADILLO REPEAT-CONTAINING PROTEIN 6"/>
    <property type="match status" value="1"/>
</dbReference>
<feature type="compositionally biased region" description="Basic and acidic residues" evidence="2">
    <location>
        <begin position="261"/>
        <end position="274"/>
    </location>
</feature>
<evidence type="ECO:0000313" key="9">
    <source>
        <dbReference type="Proteomes" id="UP000774804"/>
    </source>
</evidence>
<evidence type="ECO:0000313" key="8">
    <source>
        <dbReference type="EMBL" id="KAG3204791.1"/>
    </source>
</evidence>
<protein>
    <recommendedName>
        <fullName evidence="3">LRRK2 ARM repeat domain-containing protein</fullName>
    </recommendedName>
</protein>